<organism evidence="3 4">
    <name type="scientific">Prorocentrum cordatum</name>
    <dbReference type="NCBI Taxonomy" id="2364126"/>
    <lineage>
        <taxon>Eukaryota</taxon>
        <taxon>Sar</taxon>
        <taxon>Alveolata</taxon>
        <taxon>Dinophyceae</taxon>
        <taxon>Prorocentrales</taxon>
        <taxon>Prorocentraceae</taxon>
        <taxon>Prorocentrum</taxon>
    </lineage>
</organism>
<comment type="caution">
    <text evidence="3">The sequence shown here is derived from an EMBL/GenBank/DDBJ whole genome shotgun (WGS) entry which is preliminary data.</text>
</comment>
<feature type="transmembrane region" description="Helical" evidence="1">
    <location>
        <begin position="198"/>
        <end position="218"/>
    </location>
</feature>
<feature type="signal peptide" evidence="2">
    <location>
        <begin position="1"/>
        <end position="15"/>
    </location>
</feature>
<evidence type="ECO:0000313" key="3">
    <source>
        <dbReference type="EMBL" id="CAK0837794.1"/>
    </source>
</evidence>
<evidence type="ECO:0000256" key="1">
    <source>
        <dbReference type="SAM" id="Phobius"/>
    </source>
</evidence>
<accession>A0ABN9SZ83</accession>
<keyword evidence="1" id="KW-0472">Membrane</keyword>
<feature type="transmembrane region" description="Helical" evidence="1">
    <location>
        <begin position="165"/>
        <end position="186"/>
    </location>
</feature>
<feature type="transmembrane region" description="Helical" evidence="1">
    <location>
        <begin position="136"/>
        <end position="153"/>
    </location>
</feature>
<proteinExistence type="predicted"/>
<sequence length="219" mass="24043">MVGIVSVLIILRGAAEESASLQRVLSAFTIQATQCHDESDRLLVQGHVAMLELSLRKDREDNFSEEQALDSFNTRVQEELAPAVLLNLGRHCLPYKVMAACAVSSCLDGVDTLAVALHGGAVRYGVLNFLTGLEQTFLSFPLMTIFLNSLAARRLDMRRGRLTELMFIVASSVAALPAIFAFLGLPVLLKRLAYESDVYAAALCAWVLLELVTTLRLFR</sequence>
<evidence type="ECO:0008006" key="5">
    <source>
        <dbReference type="Google" id="ProtNLM"/>
    </source>
</evidence>
<evidence type="ECO:0000313" key="4">
    <source>
        <dbReference type="Proteomes" id="UP001189429"/>
    </source>
</evidence>
<dbReference type="Proteomes" id="UP001189429">
    <property type="component" value="Unassembled WGS sequence"/>
</dbReference>
<evidence type="ECO:0000256" key="2">
    <source>
        <dbReference type="SAM" id="SignalP"/>
    </source>
</evidence>
<reference evidence="3" key="1">
    <citation type="submission" date="2023-10" db="EMBL/GenBank/DDBJ databases">
        <authorList>
            <person name="Chen Y."/>
            <person name="Shah S."/>
            <person name="Dougan E. K."/>
            <person name="Thang M."/>
            <person name="Chan C."/>
        </authorList>
    </citation>
    <scope>NUCLEOTIDE SEQUENCE [LARGE SCALE GENOMIC DNA]</scope>
</reference>
<feature type="chain" id="PRO_5046614077" description="Solute carrier family 40 protein" evidence="2">
    <location>
        <begin position="16"/>
        <end position="219"/>
    </location>
</feature>
<gene>
    <name evidence="3" type="ORF">PCOR1329_LOCUS33900</name>
</gene>
<keyword evidence="2" id="KW-0732">Signal</keyword>
<keyword evidence="1" id="KW-1133">Transmembrane helix</keyword>
<keyword evidence="4" id="KW-1185">Reference proteome</keyword>
<dbReference type="EMBL" id="CAUYUJ010014176">
    <property type="protein sequence ID" value="CAK0837794.1"/>
    <property type="molecule type" value="Genomic_DNA"/>
</dbReference>
<keyword evidence="1" id="KW-0812">Transmembrane</keyword>
<protein>
    <recommendedName>
        <fullName evidence="5">Solute carrier family 40 protein</fullName>
    </recommendedName>
</protein>
<name>A0ABN9SZ83_9DINO</name>